<dbReference type="EMBL" id="RBIL01000001">
    <property type="protein sequence ID" value="RKQ93954.1"/>
    <property type="molecule type" value="Genomic_DNA"/>
</dbReference>
<dbReference type="GO" id="GO:0005615">
    <property type="term" value="C:extracellular space"/>
    <property type="evidence" value="ECO:0007669"/>
    <property type="project" value="InterPro"/>
</dbReference>
<feature type="domain" description="F5/8 type C" evidence="13">
    <location>
        <begin position="666"/>
        <end position="788"/>
    </location>
</feature>
<feature type="compositionally biased region" description="Low complexity" evidence="12">
    <location>
        <begin position="1166"/>
        <end position="1181"/>
    </location>
</feature>
<dbReference type="InterPro" id="IPR011096">
    <property type="entry name" value="FTP_domain"/>
</dbReference>
<keyword evidence="10" id="KW-0482">Metalloprotease</keyword>
<dbReference type="Gene3D" id="3.10.170.10">
    <property type="match status" value="1"/>
</dbReference>
<evidence type="ECO:0000256" key="5">
    <source>
        <dbReference type="ARBA" id="ARBA00022670"/>
    </source>
</evidence>
<evidence type="ECO:0000313" key="16">
    <source>
        <dbReference type="Proteomes" id="UP000278962"/>
    </source>
</evidence>
<gene>
    <name evidence="15" type="ORF">C8N24_3830</name>
</gene>
<keyword evidence="16" id="KW-1185">Reference proteome</keyword>
<keyword evidence="11" id="KW-0865">Zymogen</keyword>
<dbReference type="GO" id="GO:0004222">
    <property type="term" value="F:metalloendopeptidase activity"/>
    <property type="evidence" value="ECO:0007669"/>
    <property type="project" value="InterPro"/>
</dbReference>
<evidence type="ECO:0000256" key="2">
    <source>
        <dbReference type="ARBA" id="ARBA00004613"/>
    </source>
</evidence>
<dbReference type="SUPFAM" id="SSF49464">
    <property type="entry name" value="Carboxypeptidase regulatory domain-like"/>
    <property type="match status" value="1"/>
</dbReference>
<dbReference type="SUPFAM" id="SSF55486">
    <property type="entry name" value="Metalloproteases ('zincins'), catalytic domain"/>
    <property type="match status" value="1"/>
</dbReference>
<dbReference type="InterPro" id="IPR013783">
    <property type="entry name" value="Ig-like_fold"/>
</dbReference>
<keyword evidence="9" id="KW-0862">Zinc</keyword>
<protein>
    <submittedName>
        <fullName evidence="15">Fungalysin/thermolysin propeptide</fullName>
    </submittedName>
</protein>
<dbReference type="InterPro" id="IPR008979">
    <property type="entry name" value="Galactose-bd-like_sf"/>
</dbReference>
<keyword evidence="7" id="KW-0732">Signal</keyword>
<dbReference type="PANTHER" id="PTHR33478">
    <property type="entry name" value="EXTRACELLULAR METALLOPROTEINASE MEP"/>
    <property type="match status" value="1"/>
</dbReference>
<keyword evidence="5" id="KW-0645">Protease</keyword>
<feature type="compositionally biased region" description="Polar residues" evidence="12">
    <location>
        <begin position="567"/>
        <end position="577"/>
    </location>
</feature>
<evidence type="ECO:0000259" key="13">
    <source>
        <dbReference type="Pfam" id="PF00754"/>
    </source>
</evidence>
<dbReference type="InterPro" id="IPR001842">
    <property type="entry name" value="Peptidase_M36"/>
</dbReference>
<dbReference type="Gene3D" id="2.60.40.10">
    <property type="entry name" value="Immunoglobulins"/>
    <property type="match status" value="1"/>
</dbReference>
<feature type="domain" description="FTP" evidence="14">
    <location>
        <begin position="76"/>
        <end position="113"/>
    </location>
</feature>
<dbReference type="InterPro" id="IPR008969">
    <property type="entry name" value="CarboxyPept-like_regulatory"/>
</dbReference>
<feature type="region of interest" description="Disordered" evidence="12">
    <location>
        <begin position="1143"/>
        <end position="1185"/>
    </location>
</feature>
<dbReference type="Gene3D" id="1.10.390.10">
    <property type="entry name" value="Neutral Protease Domain 2"/>
    <property type="match status" value="1"/>
</dbReference>
<evidence type="ECO:0000256" key="3">
    <source>
        <dbReference type="ARBA" id="ARBA00006006"/>
    </source>
</evidence>
<dbReference type="SUPFAM" id="SSF49785">
    <property type="entry name" value="Galactose-binding domain-like"/>
    <property type="match status" value="1"/>
</dbReference>
<comment type="cofactor">
    <cofactor evidence="1">
        <name>Zn(2+)</name>
        <dbReference type="ChEBI" id="CHEBI:29105"/>
    </cofactor>
</comment>
<comment type="similarity">
    <text evidence="3">Belongs to the peptidase M36 family.</text>
</comment>
<dbReference type="GO" id="GO:0006508">
    <property type="term" value="P:proteolysis"/>
    <property type="evidence" value="ECO:0007669"/>
    <property type="project" value="UniProtKB-KW"/>
</dbReference>
<evidence type="ECO:0000256" key="4">
    <source>
        <dbReference type="ARBA" id="ARBA00022525"/>
    </source>
</evidence>
<dbReference type="InterPro" id="IPR027268">
    <property type="entry name" value="Peptidase_M4/M1_CTD_sf"/>
</dbReference>
<accession>A0A660LKB8</accession>
<evidence type="ECO:0000256" key="11">
    <source>
        <dbReference type="ARBA" id="ARBA00023145"/>
    </source>
</evidence>
<organism evidence="15 16">
    <name type="scientific">Solirubrobacter pauli</name>
    <dbReference type="NCBI Taxonomy" id="166793"/>
    <lineage>
        <taxon>Bacteria</taxon>
        <taxon>Bacillati</taxon>
        <taxon>Actinomycetota</taxon>
        <taxon>Thermoleophilia</taxon>
        <taxon>Solirubrobacterales</taxon>
        <taxon>Solirubrobacteraceae</taxon>
        <taxon>Solirubrobacter</taxon>
    </lineage>
</organism>
<evidence type="ECO:0000259" key="14">
    <source>
        <dbReference type="Pfam" id="PF07504"/>
    </source>
</evidence>
<dbReference type="InterPro" id="IPR000421">
    <property type="entry name" value="FA58C"/>
</dbReference>
<dbReference type="AlphaFoldDB" id="A0A660LKB8"/>
<keyword evidence="6" id="KW-0479">Metal-binding</keyword>
<comment type="caution">
    <text evidence="15">The sequence shown here is derived from an EMBL/GenBank/DDBJ whole genome shotgun (WGS) entry which is preliminary data.</text>
</comment>
<dbReference type="Pfam" id="PF02128">
    <property type="entry name" value="Peptidase_M36"/>
    <property type="match status" value="1"/>
</dbReference>
<dbReference type="Pfam" id="PF07504">
    <property type="entry name" value="FTP"/>
    <property type="match status" value="1"/>
</dbReference>
<evidence type="ECO:0000313" key="15">
    <source>
        <dbReference type="EMBL" id="RKQ93954.1"/>
    </source>
</evidence>
<dbReference type="Pfam" id="PF00754">
    <property type="entry name" value="F5_F8_type_C"/>
    <property type="match status" value="1"/>
</dbReference>
<proteinExistence type="inferred from homology"/>
<evidence type="ECO:0000256" key="1">
    <source>
        <dbReference type="ARBA" id="ARBA00001947"/>
    </source>
</evidence>
<reference evidence="15 16" key="1">
    <citation type="submission" date="2018-10" db="EMBL/GenBank/DDBJ databases">
        <title>Genomic Encyclopedia of Archaeal and Bacterial Type Strains, Phase II (KMG-II): from individual species to whole genera.</title>
        <authorList>
            <person name="Goeker M."/>
        </authorList>
    </citation>
    <scope>NUCLEOTIDE SEQUENCE [LARGE SCALE GENOMIC DNA]</scope>
    <source>
        <strain evidence="15 16">DSM 14954</strain>
    </source>
</reference>
<evidence type="ECO:0000256" key="8">
    <source>
        <dbReference type="ARBA" id="ARBA00022801"/>
    </source>
</evidence>
<dbReference type="GO" id="GO:0005975">
    <property type="term" value="P:carbohydrate metabolic process"/>
    <property type="evidence" value="ECO:0007669"/>
    <property type="project" value="UniProtKB-ARBA"/>
</dbReference>
<dbReference type="Pfam" id="PF13620">
    <property type="entry name" value="CarboxypepD_reg"/>
    <property type="match status" value="1"/>
</dbReference>
<name>A0A660LKB8_9ACTN</name>
<dbReference type="Proteomes" id="UP000278962">
    <property type="component" value="Unassembled WGS sequence"/>
</dbReference>
<comment type="subcellular location">
    <subcellularLocation>
        <location evidence="2">Secreted</location>
    </subcellularLocation>
</comment>
<evidence type="ECO:0000256" key="9">
    <source>
        <dbReference type="ARBA" id="ARBA00022833"/>
    </source>
</evidence>
<dbReference type="InterPro" id="IPR050371">
    <property type="entry name" value="Fungal_virulence_M36"/>
</dbReference>
<evidence type="ECO:0000256" key="7">
    <source>
        <dbReference type="ARBA" id="ARBA00022729"/>
    </source>
</evidence>
<feature type="compositionally biased region" description="Pro residues" evidence="12">
    <location>
        <begin position="1145"/>
        <end position="1165"/>
    </location>
</feature>
<evidence type="ECO:0000256" key="10">
    <source>
        <dbReference type="ARBA" id="ARBA00023049"/>
    </source>
</evidence>
<dbReference type="GO" id="GO:0008270">
    <property type="term" value="F:zinc ion binding"/>
    <property type="evidence" value="ECO:0007669"/>
    <property type="project" value="InterPro"/>
</dbReference>
<feature type="region of interest" description="Disordered" evidence="12">
    <location>
        <begin position="557"/>
        <end position="581"/>
    </location>
</feature>
<evidence type="ECO:0000256" key="12">
    <source>
        <dbReference type="SAM" id="MobiDB-lite"/>
    </source>
</evidence>
<dbReference type="Gene3D" id="2.60.40.1120">
    <property type="entry name" value="Carboxypeptidase-like, regulatory domain"/>
    <property type="match status" value="1"/>
</dbReference>
<keyword evidence="4" id="KW-0964">Secreted</keyword>
<dbReference type="PANTHER" id="PTHR33478:SF1">
    <property type="entry name" value="EXTRACELLULAR METALLOPROTEINASE MEP"/>
    <property type="match status" value="1"/>
</dbReference>
<sequence length="1265" mass="133330">MALALPAFARAQEIVDLDPATDTVRVAARLDGALTRPASGTTAAIGLRYVREHRAALGLTAADLQTLGDAEVETFAGIRQVRWRQAVDGIEVADAELRVSVANDGRVLNVLGSPSSELPTDTTPALPEPAPDAELKIYDGRLAYRYRDVVSRDAIYDVITDADTGKVLKRTNLVRHVELRVWDNHPSLDVAAKDFTVPSSWGLLPGRLESSYMHVYSDRNANNRTDAGEDVTPGVYGFQDFNSVGVGCETGKPCGWNGEAGGETANREQNAVQAFYHANRFREWLATPPIGFDGFSGDDKLLLETIDGEDYDNANMYTPPEGESPRMQMFLWGQQGSARFRSVNSGDDASILFHEYAHGLTSRLVTDPDGYVALNTNQAGAMGEGWSDFYAKDYLVEKGIETDSADPTKIGEVHMGVYMDATPNKTRYEAIDCPVGTAGTTTTVCPGSSRVGAGGFTYGDFAKIYGSAEVHADGEIWAQTLWDLRRNVGAVDARRLITRALVLSPPEPSFLDMRNAILQAAETEALRSAIWQVFAARGMGFYASTVDGNDTAPLEDFSLPPAPGPRTTITGRVTDSRGTPAPGVKVSVGGADILTATTDADGRYVIADVEPRTYKNVLVGGAGFNPVVKTDVVVGTGGAVVDAVVNRDWAARQGGAKVVSDRGFEYAGSGCGPNAAFDGLRSTTWSTLWQAVSGWRTNDVEVELPVAINLTGLAIDPSAGCFDSASSALGQYAVETASSRSGPWAQVAGGTFTSTHRNKLNPIAATASNVRYVRLRPISSQASTSLCDEPTKAPTPERCWLDVSQFSVYGAPLAPRPVTTLDGPSGTIDDETPTFTFSSDQAGAGFRCRLDADAFRACTSPYTTRPLGDGETHTFEVEAVNAYGDSDLTSEKRTFTVQSSLPNTQLLTTPGAVTRDRPVRFTFSGNGNGFACSWDGAAYVPCESGTERALDDGPRTFAVRAENAVGADPSPATYAFIVDTAAPVIAISRADVVRDSATFGFETTDATAVTVTCALGGAPVACESPRTYSGLADGAWTFTVTATDAAGNRASASRTVVVDVAPPDTLLTWVPPAILTARDFQLAFTATKAATFLCSLDGAVATPCTSPLALSGLSEGGHSVVVTAVGETGTDPTPARVDFTVVIPGLPPAPSPTPPSTSTPRPTPTATPKRTALSSASSVKTVSRRTGRVTVKVRGTAGAKVVLGAKVGSRVVGKATRTLRATTSTVPLTLDKKRLKVGATVTITVKATGAGMTAVTRSLKIRVKA</sequence>
<keyword evidence="8" id="KW-0378">Hydrolase</keyword>
<dbReference type="Gene3D" id="2.60.120.260">
    <property type="entry name" value="Galactose-binding domain-like"/>
    <property type="match status" value="1"/>
</dbReference>
<evidence type="ECO:0000256" key="6">
    <source>
        <dbReference type="ARBA" id="ARBA00022723"/>
    </source>
</evidence>